<name>A0A8W8LVF4_MAGGI</name>
<accession>A0A8W8LVF4</accession>
<dbReference type="PANTHER" id="PTHR10796:SF92">
    <property type="entry name" value="PATCHED-RELATED, ISOFORM A"/>
    <property type="match status" value="1"/>
</dbReference>
<dbReference type="Proteomes" id="UP000005408">
    <property type="component" value="Unassembled WGS sequence"/>
</dbReference>
<dbReference type="GO" id="GO:0016020">
    <property type="term" value="C:membrane"/>
    <property type="evidence" value="ECO:0007669"/>
    <property type="project" value="TreeGrafter"/>
</dbReference>
<protein>
    <submittedName>
        <fullName evidence="1">Uncharacterized protein</fullName>
    </submittedName>
</protein>
<reference evidence="1" key="1">
    <citation type="submission" date="2022-08" db="UniProtKB">
        <authorList>
            <consortium name="EnsemblMetazoa"/>
        </authorList>
    </citation>
    <scope>IDENTIFICATION</scope>
    <source>
        <strain evidence="1">05x7-T-G4-1.051#20</strain>
    </source>
</reference>
<dbReference type="EnsemblMetazoa" id="G29308.25">
    <property type="protein sequence ID" value="G29308.25:cds"/>
    <property type="gene ID" value="G29308"/>
</dbReference>
<organism evidence="1 2">
    <name type="scientific">Magallana gigas</name>
    <name type="common">Pacific oyster</name>
    <name type="synonym">Crassostrea gigas</name>
    <dbReference type="NCBI Taxonomy" id="29159"/>
    <lineage>
        <taxon>Eukaryota</taxon>
        <taxon>Metazoa</taxon>
        <taxon>Spiralia</taxon>
        <taxon>Lophotrochozoa</taxon>
        <taxon>Mollusca</taxon>
        <taxon>Bivalvia</taxon>
        <taxon>Autobranchia</taxon>
        <taxon>Pteriomorphia</taxon>
        <taxon>Ostreida</taxon>
        <taxon>Ostreoidea</taxon>
        <taxon>Ostreidae</taxon>
        <taxon>Magallana</taxon>
    </lineage>
</organism>
<keyword evidence="2" id="KW-1185">Reference proteome</keyword>
<dbReference type="AlphaFoldDB" id="A0A8W8LVF4"/>
<evidence type="ECO:0000313" key="2">
    <source>
        <dbReference type="Proteomes" id="UP000005408"/>
    </source>
</evidence>
<dbReference type="PANTHER" id="PTHR10796">
    <property type="entry name" value="PATCHED-RELATED"/>
    <property type="match status" value="1"/>
</dbReference>
<proteinExistence type="predicted"/>
<sequence length="248" mass="28151">MATFQLPGKKIILMYEKIENQFSWCKNISILSYGLFFGMGAIKEKLNLYRAIYEDRIEKLLKNLGSFLSKHPTKTLICCTIVNLLLAPGILNIEFQNDVETFYIPEDSKSIKDRNSIESLYGDPTGSNFAPYQLTRQGLYGDVLIVSKDRSSIMKPLYINEINSIDAFIREKILVEDSEMRKFRHRDICALGRSGCEVVESILLSPKFQSDFVTGNVTFPVYNKISLNSLLAKPVSHGGVFSGTHDRR</sequence>
<dbReference type="InterPro" id="IPR051697">
    <property type="entry name" value="Patched_domain-protein"/>
</dbReference>
<evidence type="ECO:0000313" key="1">
    <source>
        <dbReference type="EnsemblMetazoa" id="G29308.25:cds"/>
    </source>
</evidence>